<reference evidence="3" key="1">
    <citation type="journal article" date="2020" name="Fungal Divers.">
        <title>Resolving the Mortierellaceae phylogeny through synthesis of multi-gene phylogenetics and phylogenomics.</title>
        <authorList>
            <person name="Vandepol N."/>
            <person name="Liber J."/>
            <person name="Desiro A."/>
            <person name="Na H."/>
            <person name="Kennedy M."/>
            <person name="Barry K."/>
            <person name="Grigoriev I.V."/>
            <person name="Miller A.N."/>
            <person name="O'Donnell K."/>
            <person name="Stajich J.E."/>
            <person name="Bonito G."/>
        </authorList>
    </citation>
    <scope>NUCLEOTIDE SEQUENCE</scope>
    <source>
        <strain evidence="3">MES-2147</strain>
    </source>
</reference>
<dbReference type="Pfam" id="PF08447">
    <property type="entry name" value="PAS_3"/>
    <property type="match status" value="1"/>
</dbReference>
<keyword evidence="1" id="KW-0812">Transmembrane</keyword>
<keyword evidence="4" id="KW-1185">Reference proteome</keyword>
<accession>A0A9P6MEN5</accession>
<dbReference type="PROSITE" id="PS50112">
    <property type="entry name" value="PAS"/>
    <property type="match status" value="1"/>
</dbReference>
<organism evidence="3 4">
    <name type="scientific">Modicella reniformis</name>
    <dbReference type="NCBI Taxonomy" id="1440133"/>
    <lineage>
        <taxon>Eukaryota</taxon>
        <taxon>Fungi</taxon>
        <taxon>Fungi incertae sedis</taxon>
        <taxon>Mucoromycota</taxon>
        <taxon>Mortierellomycotina</taxon>
        <taxon>Mortierellomycetes</taxon>
        <taxon>Mortierellales</taxon>
        <taxon>Mortierellaceae</taxon>
        <taxon>Modicella</taxon>
    </lineage>
</organism>
<dbReference type="InterPro" id="IPR035965">
    <property type="entry name" value="PAS-like_dom_sf"/>
</dbReference>
<dbReference type="CDD" id="cd00130">
    <property type="entry name" value="PAS"/>
    <property type="match status" value="1"/>
</dbReference>
<evidence type="ECO:0000256" key="1">
    <source>
        <dbReference type="SAM" id="Phobius"/>
    </source>
</evidence>
<dbReference type="OrthoDB" id="411251at2759"/>
<name>A0A9P6MEN5_9FUNG</name>
<evidence type="ECO:0000313" key="3">
    <source>
        <dbReference type="EMBL" id="KAF9995299.1"/>
    </source>
</evidence>
<evidence type="ECO:0000259" key="2">
    <source>
        <dbReference type="PROSITE" id="PS50112"/>
    </source>
</evidence>
<dbReference type="Proteomes" id="UP000749646">
    <property type="component" value="Unassembled WGS sequence"/>
</dbReference>
<dbReference type="InterPro" id="IPR000014">
    <property type="entry name" value="PAS"/>
</dbReference>
<dbReference type="EMBL" id="JAAAHW010001380">
    <property type="protein sequence ID" value="KAF9995299.1"/>
    <property type="molecule type" value="Genomic_DNA"/>
</dbReference>
<sequence>MTQTGSFITFHDLTPAAHFLWASPSAYDVLGYEPEDLLGRSAYEIVYPDDKGETGTAHKENLINDLVATQLVLRYKSKKGEAILCLAIFGVCYDFIVACITQLDQGAEE</sequence>
<feature type="non-terminal residue" evidence="3">
    <location>
        <position position="109"/>
    </location>
</feature>
<dbReference type="NCBIfam" id="TIGR00229">
    <property type="entry name" value="sensory_box"/>
    <property type="match status" value="1"/>
</dbReference>
<proteinExistence type="predicted"/>
<keyword evidence="1" id="KW-1133">Transmembrane helix</keyword>
<feature type="transmembrane region" description="Helical" evidence="1">
    <location>
        <begin position="83"/>
        <end position="103"/>
    </location>
</feature>
<evidence type="ECO:0000313" key="4">
    <source>
        <dbReference type="Proteomes" id="UP000749646"/>
    </source>
</evidence>
<dbReference type="AlphaFoldDB" id="A0A9P6MEN5"/>
<gene>
    <name evidence="3" type="ORF">BGZ65_009044</name>
</gene>
<keyword evidence="1" id="KW-0472">Membrane</keyword>
<protein>
    <recommendedName>
        <fullName evidence="2">PAS domain-containing protein</fullName>
    </recommendedName>
</protein>
<comment type="caution">
    <text evidence="3">The sequence shown here is derived from an EMBL/GenBank/DDBJ whole genome shotgun (WGS) entry which is preliminary data.</text>
</comment>
<dbReference type="InterPro" id="IPR013655">
    <property type="entry name" value="PAS_fold_3"/>
</dbReference>
<feature type="domain" description="PAS" evidence="2">
    <location>
        <begin position="1"/>
        <end position="65"/>
    </location>
</feature>
<dbReference type="SUPFAM" id="SSF55785">
    <property type="entry name" value="PYP-like sensor domain (PAS domain)"/>
    <property type="match status" value="1"/>
</dbReference>
<dbReference type="Gene3D" id="3.30.450.20">
    <property type="entry name" value="PAS domain"/>
    <property type="match status" value="1"/>
</dbReference>